<dbReference type="EMBL" id="JASCZI010182558">
    <property type="protein sequence ID" value="MED6188161.1"/>
    <property type="molecule type" value="Genomic_DNA"/>
</dbReference>
<proteinExistence type="predicted"/>
<protein>
    <submittedName>
        <fullName evidence="2">Uncharacterized protein</fullName>
    </submittedName>
</protein>
<organism evidence="2 3">
    <name type="scientific">Stylosanthes scabra</name>
    <dbReference type="NCBI Taxonomy" id="79078"/>
    <lineage>
        <taxon>Eukaryota</taxon>
        <taxon>Viridiplantae</taxon>
        <taxon>Streptophyta</taxon>
        <taxon>Embryophyta</taxon>
        <taxon>Tracheophyta</taxon>
        <taxon>Spermatophyta</taxon>
        <taxon>Magnoliopsida</taxon>
        <taxon>eudicotyledons</taxon>
        <taxon>Gunneridae</taxon>
        <taxon>Pentapetalae</taxon>
        <taxon>rosids</taxon>
        <taxon>fabids</taxon>
        <taxon>Fabales</taxon>
        <taxon>Fabaceae</taxon>
        <taxon>Papilionoideae</taxon>
        <taxon>50 kb inversion clade</taxon>
        <taxon>dalbergioids sensu lato</taxon>
        <taxon>Dalbergieae</taxon>
        <taxon>Pterocarpus clade</taxon>
        <taxon>Stylosanthes</taxon>
    </lineage>
</organism>
<name>A0ABU6WQJ7_9FABA</name>
<evidence type="ECO:0000313" key="2">
    <source>
        <dbReference type="EMBL" id="MED6188161.1"/>
    </source>
</evidence>
<keyword evidence="1" id="KW-0812">Transmembrane</keyword>
<comment type="caution">
    <text evidence="2">The sequence shown here is derived from an EMBL/GenBank/DDBJ whole genome shotgun (WGS) entry which is preliminary data.</text>
</comment>
<reference evidence="2 3" key="1">
    <citation type="journal article" date="2023" name="Plants (Basel)">
        <title>Bridging the Gap: Combining Genomics and Transcriptomics Approaches to Understand Stylosanthes scabra, an Orphan Legume from the Brazilian Caatinga.</title>
        <authorList>
            <person name="Ferreira-Neto J.R.C."/>
            <person name="da Silva M.D."/>
            <person name="Binneck E."/>
            <person name="de Melo N.F."/>
            <person name="da Silva R.H."/>
            <person name="de Melo A.L.T.M."/>
            <person name="Pandolfi V."/>
            <person name="Bustamante F.O."/>
            <person name="Brasileiro-Vidal A.C."/>
            <person name="Benko-Iseppon A.M."/>
        </authorList>
    </citation>
    <scope>NUCLEOTIDE SEQUENCE [LARGE SCALE GENOMIC DNA]</scope>
    <source>
        <tissue evidence="2">Leaves</tissue>
    </source>
</reference>
<accession>A0ABU6WQJ7</accession>
<gene>
    <name evidence="2" type="ORF">PIB30_083356</name>
</gene>
<evidence type="ECO:0000256" key="1">
    <source>
        <dbReference type="SAM" id="Phobius"/>
    </source>
</evidence>
<dbReference type="Proteomes" id="UP001341840">
    <property type="component" value="Unassembled WGS sequence"/>
</dbReference>
<keyword evidence="1" id="KW-0472">Membrane</keyword>
<feature type="transmembrane region" description="Helical" evidence="1">
    <location>
        <begin position="58"/>
        <end position="82"/>
    </location>
</feature>
<sequence length="113" mass="11739">MLAFNSSSFSGENPHCMSISVTIISVPATAGVPSPPLTAGEEEETGCERASERATRAIVDMVVVVLFTLASVPPYVVAVQLFCYHGKDCPVILELGWANVVAAGIAGANSTRS</sequence>
<keyword evidence="3" id="KW-1185">Reference proteome</keyword>
<keyword evidence="1" id="KW-1133">Transmembrane helix</keyword>
<evidence type="ECO:0000313" key="3">
    <source>
        <dbReference type="Proteomes" id="UP001341840"/>
    </source>
</evidence>